<proteinExistence type="inferred from homology"/>
<keyword evidence="5 8" id="KW-0057">Aromatic amino acid biosynthesis</keyword>
<dbReference type="NCBIfam" id="TIGR00262">
    <property type="entry name" value="trpA"/>
    <property type="match status" value="1"/>
</dbReference>
<organism evidence="10 11">
    <name type="scientific">Carnobacterium antarcticum</name>
    <dbReference type="NCBI Taxonomy" id="2126436"/>
    <lineage>
        <taxon>Bacteria</taxon>
        <taxon>Bacillati</taxon>
        <taxon>Bacillota</taxon>
        <taxon>Bacilli</taxon>
        <taxon>Lactobacillales</taxon>
        <taxon>Carnobacteriaceae</taxon>
        <taxon>Carnobacterium</taxon>
    </lineage>
</organism>
<evidence type="ECO:0000256" key="2">
    <source>
        <dbReference type="ARBA" id="ARBA00011270"/>
    </source>
</evidence>
<evidence type="ECO:0000256" key="5">
    <source>
        <dbReference type="ARBA" id="ARBA00023141"/>
    </source>
</evidence>
<comment type="catalytic activity">
    <reaction evidence="7 8">
        <text>(1S,2R)-1-C-(indol-3-yl)glycerol 3-phosphate + L-serine = D-glyceraldehyde 3-phosphate + L-tryptophan + H2O</text>
        <dbReference type="Rhea" id="RHEA:10532"/>
        <dbReference type="ChEBI" id="CHEBI:15377"/>
        <dbReference type="ChEBI" id="CHEBI:33384"/>
        <dbReference type="ChEBI" id="CHEBI:57912"/>
        <dbReference type="ChEBI" id="CHEBI:58866"/>
        <dbReference type="ChEBI" id="CHEBI:59776"/>
        <dbReference type="EC" id="4.2.1.20"/>
    </reaction>
</comment>
<dbReference type="Pfam" id="PF00290">
    <property type="entry name" value="Trp_syntA"/>
    <property type="match status" value="1"/>
</dbReference>
<dbReference type="InterPro" id="IPR002028">
    <property type="entry name" value="Trp_synthase_suA"/>
</dbReference>
<evidence type="ECO:0000256" key="6">
    <source>
        <dbReference type="ARBA" id="ARBA00023239"/>
    </source>
</evidence>
<evidence type="ECO:0000256" key="1">
    <source>
        <dbReference type="ARBA" id="ARBA00004733"/>
    </source>
</evidence>
<dbReference type="Gene3D" id="3.20.20.70">
    <property type="entry name" value="Aldolase class I"/>
    <property type="match status" value="1"/>
</dbReference>
<comment type="caution">
    <text evidence="10">The sequence shown here is derived from an EMBL/GenBank/DDBJ whole genome shotgun (WGS) entry which is preliminary data.</text>
</comment>
<feature type="active site" description="Proton acceptor" evidence="8">
    <location>
        <position position="44"/>
    </location>
</feature>
<dbReference type="InterPro" id="IPR011060">
    <property type="entry name" value="RibuloseP-bd_barrel"/>
</dbReference>
<dbReference type="PANTHER" id="PTHR43406">
    <property type="entry name" value="TRYPTOPHAN SYNTHASE, ALPHA CHAIN"/>
    <property type="match status" value="1"/>
</dbReference>
<sequence>MSRIAAAFKNKKAFIPFITAGDPTIATTKRVIRKAVDAGASLIEIGIPFSDPVAEGPAIQQADERALSNGINVDDIFQMVQDLREDITTPFVLMTYLNPVFVYGVDKFMARCQEVGVDGIIVPDMPFEEKHVISGACRQYGVEHISMIAPSSDERIHKIAKEATGFLYVVSSLGVTGVRSNISTNIADIIKKVREVSDIPCAIGFGISTPEQAKEISQAADGVIVGSAIVNIIAEKGTESPDAVHQYINSMVMAMGDDLKMHV</sequence>
<dbReference type="PROSITE" id="PS00167">
    <property type="entry name" value="TRP_SYNTHASE_ALPHA"/>
    <property type="match status" value="1"/>
</dbReference>
<dbReference type="InterPro" id="IPR013785">
    <property type="entry name" value="Aldolase_TIM"/>
</dbReference>
<accession>A0ABW4NLI4</accession>
<reference evidence="11" key="1">
    <citation type="journal article" date="2019" name="Int. J. Syst. Evol. Microbiol.">
        <title>The Global Catalogue of Microorganisms (GCM) 10K type strain sequencing project: providing services to taxonomists for standard genome sequencing and annotation.</title>
        <authorList>
            <consortium name="The Broad Institute Genomics Platform"/>
            <consortium name="The Broad Institute Genome Sequencing Center for Infectious Disease"/>
            <person name="Wu L."/>
            <person name="Ma J."/>
        </authorList>
    </citation>
    <scope>NUCLEOTIDE SEQUENCE [LARGE SCALE GENOMIC DNA]</scope>
    <source>
        <strain evidence="11">KCTC 42143</strain>
    </source>
</reference>
<dbReference type="RefSeq" id="WP_058919391.1">
    <property type="nucleotide sequence ID" value="NZ_JBHSQC010000015.1"/>
</dbReference>
<keyword evidence="6 8" id="KW-0456">Lyase</keyword>
<gene>
    <name evidence="8 10" type="primary">trpA</name>
    <name evidence="10" type="ORF">ACFSBK_03900</name>
</gene>
<feature type="active site" description="Proton acceptor" evidence="8">
    <location>
        <position position="55"/>
    </location>
</feature>
<dbReference type="CDD" id="cd04724">
    <property type="entry name" value="Tryptophan_synthase_alpha"/>
    <property type="match status" value="1"/>
</dbReference>
<dbReference type="GO" id="GO:0004834">
    <property type="term" value="F:tryptophan synthase activity"/>
    <property type="evidence" value="ECO:0007669"/>
    <property type="project" value="UniProtKB-EC"/>
</dbReference>
<evidence type="ECO:0000256" key="3">
    <source>
        <dbReference type="ARBA" id="ARBA00022605"/>
    </source>
</evidence>
<keyword evidence="11" id="KW-1185">Reference proteome</keyword>
<dbReference type="HAMAP" id="MF_00131">
    <property type="entry name" value="Trp_synth_alpha"/>
    <property type="match status" value="1"/>
</dbReference>
<comment type="similarity">
    <text evidence="8 9">Belongs to the TrpA family.</text>
</comment>
<name>A0ABW4NLI4_9LACT</name>
<keyword evidence="4 8" id="KW-0822">Tryptophan biosynthesis</keyword>
<keyword evidence="3 8" id="KW-0028">Amino-acid biosynthesis</keyword>
<evidence type="ECO:0000256" key="9">
    <source>
        <dbReference type="RuleBase" id="RU003662"/>
    </source>
</evidence>
<evidence type="ECO:0000313" key="11">
    <source>
        <dbReference type="Proteomes" id="UP001597285"/>
    </source>
</evidence>
<dbReference type="PANTHER" id="PTHR43406:SF1">
    <property type="entry name" value="TRYPTOPHAN SYNTHASE ALPHA CHAIN, CHLOROPLASTIC"/>
    <property type="match status" value="1"/>
</dbReference>
<dbReference type="EMBL" id="JBHUFF010000008">
    <property type="protein sequence ID" value="MFD1799005.1"/>
    <property type="molecule type" value="Genomic_DNA"/>
</dbReference>
<dbReference type="Proteomes" id="UP001597285">
    <property type="component" value="Unassembled WGS sequence"/>
</dbReference>
<comment type="subunit">
    <text evidence="2 8">Tetramer of two alpha and two beta chains.</text>
</comment>
<evidence type="ECO:0000256" key="4">
    <source>
        <dbReference type="ARBA" id="ARBA00022822"/>
    </source>
</evidence>
<dbReference type="EC" id="4.2.1.20" evidence="8"/>
<protein>
    <recommendedName>
        <fullName evidence="8">Tryptophan synthase alpha chain</fullName>
        <ecNumber evidence="8">4.2.1.20</ecNumber>
    </recommendedName>
</protein>
<evidence type="ECO:0000313" key="10">
    <source>
        <dbReference type="EMBL" id="MFD1799005.1"/>
    </source>
</evidence>
<dbReference type="SUPFAM" id="SSF51366">
    <property type="entry name" value="Ribulose-phoshate binding barrel"/>
    <property type="match status" value="1"/>
</dbReference>
<comment type="pathway">
    <text evidence="1 8">Amino-acid biosynthesis; L-tryptophan biosynthesis; L-tryptophan from chorismate: step 5/5.</text>
</comment>
<comment type="function">
    <text evidence="8">The alpha subunit is responsible for the aldol cleavage of indoleglycerol phosphate to indole and glyceraldehyde 3-phosphate.</text>
</comment>
<dbReference type="InterPro" id="IPR018204">
    <property type="entry name" value="Trp_synthase_alpha_AS"/>
</dbReference>
<evidence type="ECO:0000256" key="7">
    <source>
        <dbReference type="ARBA" id="ARBA00049047"/>
    </source>
</evidence>
<evidence type="ECO:0000256" key="8">
    <source>
        <dbReference type="HAMAP-Rule" id="MF_00131"/>
    </source>
</evidence>